<accession>A0A3B0B012</accession>
<dbReference type="GO" id="GO:0071555">
    <property type="term" value="P:cell wall organization"/>
    <property type="evidence" value="ECO:0007669"/>
    <property type="project" value="TreeGrafter"/>
</dbReference>
<dbReference type="GO" id="GO:0046677">
    <property type="term" value="P:response to antibiotic"/>
    <property type="evidence" value="ECO:0007669"/>
    <property type="project" value="InterPro"/>
</dbReference>
<feature type="region of interest" description="Disordered" evidence="1">
    <location>
        <begin position="455"/>
        <end position="476"/>
    </location>
</feature>
<name>A0A3B0B012_9ACTN</name>
<dbReference type="InterPro" id="IPR050515">
    <property type="entry name" value="Beta-lactam/transpept"/>
</dbReference>
<dbReference type="InterPro" id="IPR012338">
    <property type="entry name" value="Beta-lactam/transpept-like"/>
</dbReference>
<dbReference type="Gene3D" id="3.40.710.10">
    <property type="entry name" value="DD-peptidase/beta-lactamase superfamily"/>
    <property type="match status" value="1"/>
</dbReference>
<dbReference type="Proteomes" id="UP000270343">
    <property type="component" value="Unassembled WGS sequence"/>
</dbReference>
<dbReference type="GO" id="GO:0071972">
    <property type="term" value="F:peptidoglycan L,D-transpeptidase activity"/>
    <property type="evidence" value="ECO:0007669"/>
    <property type="project" value="TreeGrafter"/>
</dbReference>
<feature type="domain" description="NTF2-like N-terminal transpeptidase" evidence="4">
    <location>
        <begin position="74"/>
        <end position="182"/>
    </location>
</feature>
<evidence type="ECO:0000256" key="1">
    <source>
        <dbReference type="SAM" id="MobiDB-lite"/>
    </source>
</evidence>
<reference evidence="5 6" key="1">
    <citation type="journal article" date="2015" name="Antonie Van Leeuwenhoek">
        <title>Streptomyces klenkii sp. nov., isolated from deep marine sediment.</title>
        <authorList>
            <person name="Veyisoglu A."/>
            <person name="Sahin N."/>
        </authorList>
    </citation>
    <scope>NUCLEOTIDE SEQUENCE [LARGE SCALE GENOMIC DNA]</scope>
    <source>
        <strain evidence="5 6">KCTC 29202</strain>
    </source>
</reference>
<feature type="domain" description="Penicillin-binding protein transpeptidase" evidence="3">
    <location>
        <begin position="287"/>
        <end position="557"/>
    </location>
</feature>
<evidence type="ECO:0000259" key="3">
    <source>
        <dbReference type="Pfam" id="PF00905"/>
    </source>
</evidence>
<keyword evidence="2" id="KW-1133">Transmembrane helix</keyword>
<dbReference type="FunFam" id="3.40.710.10:FF:000061">
    <property type="entry name" value="Penicillin-binding protein A"/>
    <property type="match status" value="1"/>
</dbReference>
<dbReference type="Pfam" id="PF00905">
    <property type="entry name" value="Transpeptidase"/>
    <property type="match status" value="1"/>
</dbReference>
<dbReference type="EMBL" id="RBAM01000010">
    <property type="protein sequence ID" value="RKN65858.1"/>
    <property type="molecule type" value="Genomic_DNA"/>
</dbReference>
<dbReference type="GO" id="GO:0008658">
    <property type="term" value="F:penicillin binding"/>
    <property type="evidence" value="ECO:0007669"/>
    <property type="project" value="InterPro"/>
</dbReference>
<dbReference type="PANTHER" id="PTHR30627">
    <property type="entry name" value="PEPTIDOGLYCAN D,D-TRANSPEPTIDASE"/>
    <property type="match status" value="1"/>
</dbReference>
<keyword evidence="2" id="KW-0472">Membrane</keyword>
<feature type="compositionally biased region" description="Low complexity" evidence="1">
    <location>
        <begin position="9"/>
        <end position="29"/>
    </location>
</feature>
<dbReference type="Pfam" id="PF05223">
    <property type="entry name" value="MecA_N"/>
    <property type="match status" value="1"/>
</dbReference>
<comment type="caution">
    <text evidence="5">The sequence shown here is derived from an EMBL/GenBank/DDBJ whole genome shotgun (WGS) entry which is preliminary data.</text>
</comment>
<dbReference type="InterPro" id="IPR001460">
    <property type="entry name" value="PCN-bd_Tpept"/>
</dbReference>
<proteinExistence type="predicted"/>
<organism evidence="5 6">
    <name type="scientific">Streptomyces klenkii</name>
    <dbReference type="NCBI Taxonomy" id="1420899"/>
    <lineage>
        <taxon>Bacteria</taxon>
        <taxon>Bacillati</taxon>
        <taxon>Actinomycetota</taxon>
        <taxon>Actinomycetes</taxon>
        <taxon>Kitasatosporales</taxon>
        <taxon>Streptomycetaceae</taxon>
        <taxon>Streptomyces</taxon>
    </lineage>
</organism>
<dbReference type="InterPro" id="IPR007887">
    <property type="entry name" value="MecA_N"/>
</dbReference>
<dbReference type="GO" id="GO:0005886">
    <property type="term" value="C:plasma membrane"/>
    <property type="evidence" value="ECO:0007669"/>
    <property type="project" value="TreeGrafter"/>
</dbReference>
<keyword evidence="2" id="KW-0812">Transmembrane</keyword>
<gene>
    <name evidence="5" type="ORF">D7231_23855</name>
</gene>
<dbReference type="PANTHER" id="PTHR30627:SF24">
    <property type="entry name" value="PENICILLIN-BINDING PROTEIN 4B"/>
    <property type="match status" value="1"/>
</dbReference>
<dbReference type="AlphaFoldDB" id="A0A3B0B012"/>
<dbReference type="SUPFAM" id="SSF56601">
    <property type="entry name" value="beta-lactamase/transpeptidase-like"/>
    <property type="match status" value="1"/>
</dbReference>
<evidence type="ECO:0000256" key="2">
    <source>
        <dbReference type="SAM" id="Phobius"/>
    </source>
</evidence>
<feature type="region of interest" description="Disordered" evidence="1">
    <location>
        <begin position="1"/>
        <end position="36"/>
    </location>
</feature>
<feature type="transmembrane region" description="Helical" evidence="2">
    <location>
        <begin position="40"/>
        <end position="60"/>
    </location>
</feature>
<keyword evidence="6" id="KW-1185">Reference proteome</keyword>
<sequence length="566" mass="57608">MQPSEPSHTTAPTAAGTSAGTSARTAAAPRSRRRRRTARVAFAAAGTLAAATGGAYAAGWGPFASGTASSDPAAATQARAFLADWAAGRMAEAGSRTTSPGQAETTLRNFTAGLEIRKPALTAATATAAGDGTVTVPFTAKMPVAGLGTWTYASKLPLRKQQDGTWKVDWTLALVHPKLNSTDKFRLERDDAGTVPVTDRRGAPLSGGTYPSLAPVVAQLGKAAGGGPRGTIRLVDRVSGESKGTEATFGAAPARTGDGPVRTTIDPAWQAAAEKALASKGRGKSAALVALRADTGEILAVANSPSSGFNRAVSGTYAPGSTWKIVTTSALLLKNAVEPGTVVDCPKYLTVGKQFHNMELAEHRGATFTEDFTESCNTAFISLRDKLGDREAGDVAKKYFGIGQNWNIGIPSFDGAAPPPGDQTEKAAAMIGQGKVLGNPLTMASVAATASSGTFRQPTLLPGTRDTRGTTTTTPLPKNVVDRLRAMMRATVTDGTARGLADLPGDVGAKTGTAEVSEQAPNNGWVAAHRGGIAVAAVVEGGLSGSASAVPIVHDVLAAVPAADGS</sequence>
<protein>
    <submittedName>
        <fullName evidence="5">Penicillin-binding protein</fullName>
    </submittedName>
</protein>
<dbReference type="OrthoDB" id="5241017at2"/>
<feature type="compositionally biased region" description="Low complexity" evidence="1">
    <location>
        <begin position="459"/>
        <end position="476"/>
    </location>
</feature>
<evidence type="ECO:0000313" key="6">
    <source>
        <dbReference type="Proteomes" id="UP000270343"/>
    </source>
</evidence>
<evidence type="ECO:0000313" key="5">
    <source>
        <dbReference type="EMBL" id="RKN65858.1"/>
    </source>
</evidence>
<evidence type="ECO:0000259" key="4">
    <source>
        <dbReference type="Pfam" id="PF05223"/>
    </source>
</evidence>